<comment type="caution">
    <text evidence="1">The sequence shown here is derived from an EMBL/GenBank/DDBJ whole genome shotgun (WGS) entry which is preliminary data.</text>
</comment>
<dbReference type="AlphaFoldDB" id="A0A0F9R4X2"/>
<gene>
    <name evidence="1" type="ORF">LCGC14_0694240</name>
</gene>
<dbReference type="EMBL" id="LAZR01001457">
    <property type="protein sequence ID" value="KKN44322.1"/>
    <property type="molecule type" value="Genomic_DNA"/>
</dbReference>
<proteinExistence type="predicted"/>
<sequence length="41" mass="4816">MNQKDYEEIGKIIKQLRECKGTEDEYIINKVKVLIEDCGVE</sequence>
<evidence type="ECO:0000313" key="1">
    <source>
        <dbReference type="EMBL" id="KKN44322.1"/>
    </source>
</evidence>
<organism evidence="1">
    <name type="scientific">marine sediment metagenome</name>
    <dbReference type="NCBI Taxonomy" id="412755"/>
    <lineage>
        <taxon>unclassified sequences</taxon>
        <taxon>metagenomes</taxon>
        <taxon>ecological metagenomes</taxon>
    </lineage>
</organism>
<reference evidence="1" key="1">
    <citation type="journal article" date="2015" name="Nature">
        <title>Complex archaea that bridge the gap between prokaryotes and eukaryotes.</title>
        <authorList>
            <person name="Spang A."/>
            <person name="Saw J.H."/>
            <person name="Jorgensen S.L."/>
            <person name="Zaremba-Niedzwiedzka K."/>
            <person name="Martijn J."/>
            <person name="Lind A.E."/>
            <person name="van Eijk R."/>
            <person name="Schleper C."/>
            <person name="Guy L."/>
            <person name="Ettema T.J."/>
        </authorList>
    </citation>
    <scope>NUCLEOTIDE SEQUENCE</scope>
</reference>
<name>A0A0F9R4X2_9ZZZZ</name>
<protein>
    <submittedName>
        <fullName evidence="1">Uncharacterized protein</fullName>
    </submittedName>
</protein>
<accession>A0A0F9R4X2</accession>